<evidence type="ECO:0000313" key="8">
    <source>
        <dbReference type="Proteomes" id="UP001596505"/>
    </source>
</evidence>
<gene>
    <name evidence="7" type="ORF">ACFQRG_02310</name>
</gene>
<dbReference type="RefSeq" id="WP_380963200.1">
    <property type="nucleotide sequence ID" value="NZ_JBHTCO010000002.1"/>
</dbReference>
<feature type="transmembrane region" description="Helical" evidence="6">
    <location>
        <begin position="297"/>
        <end position="317"/>
    </location>
</feature>
<keyword evidence="5 6" id="KW-0472">Membrane</keyword>
<proteinExistence type="predicted"/>
<comment type="subcellular location">
    <subcellularLocation>
        <location evidence="1">Membrane</location>
        <topology evidence="1">Multi-pass membrane protein</topology>
    </subcellularLocation>
</comment>
<reference evidence="8" key="1">
    <citation type="journal article" date="2019" name="Int. J. Syst. Evol. Microbiol.">
        <title>The Global Catalogue of Microorganisms (GCM) 10K type strain sequencing project: providing services to taxonomists for standard genome sequencing and annotation.</title>
        <authorList>
            <consortium name="The Broad Institute Genomics Platform"/>
            <consortium name="The Broad Institute Genome Sequencing Center for Infectious Disease"/>
            <person name="Wu L."/>
            <person name="Ma J."/>
        </authorList>
    </citation>
    <scope>NUCLEOTIDE SEQUENCE [LARGE SCALE GENOMIC DNA]</scope>
    <source>
        <strain evidence="8">CGMCC 1.16305</strain>
    </source>
</reference>
<evidence type="ECO:0000256" key="6">
    <source>
        <dbReference type="SAM" id="Phobius"/>
    </source>
</evidence>
<feature type="transmembrane region" description="Helical" evidence="6">
    <location>
        <begin position="323"/>
        <end position="342"/>
    </location>
</feature>
<feature type="transmembrane region" description="Helical" evidence="6">
    <location>
        <begin position="169"/>
        <end position="188"/>
    </location>
</feature>
<evidence type="ECO:0000256" key="4">
    <source>
        <dbReference type="ARBA" id="ARBA00022989"/>
    </source>
</evidence>
<feature type="transmembrane region" description="Helical" evidence="6">
    <location>
        <begin position="74"/>
        <end position="94"/>
    </location>
</feature>
<dbReference type="InterPro" id="IPR001204">
    <property type="entry name" value="Phos_transporter"/>
</dbReference>
<organism evidence="7 8">
    <name type="scientific">Scopulibacillus cellulosilyticus</name>
    <dbReference type="NCBI Taxonomy" id="2665665"/>
    <lineage>
        <taxon>Bacteria</taxon>
        <taxon>Bacillati</taxon>
        <taxon>Bacillota</taxon>
        <taxon>Bacilli</taxon>
        <taxon>Bacillales</taxon>
        <taxon>Sporolactobacillaceae</taxon>
        <taxon>Scopulibacillus</taxon>
    </lineage>
</organism>
<evidence type="ECO:0000256" key="2">
    <source>
        <dbReference type="ARBA" id="ARBA00022448"/>
    </source>
</evidence>
<accession>A0ABW2PR68</accession>
<dbReference type="PANTHER" id="PTHR11101">
    <property type="entry name" value="PHOSPHATE TRANSPORTER"/>
    <property type="match status" value="1"/>
</dbReference>
<keyword evidence="2" id="KW-0813">Transport</keyword>
<feature type="transmembrane region" description="Helical" evidence="6">
    <location>
        <begin position="208"/>
        <end position="229"/>
    </location>
</feature>
<comment type="caution">
    <text evidence="7">The sequence shown here is derived from an EMBL/GenBank/DDBJ whole genome shotgun (WGS) entry which is preliminary data.</text>
</comment>
<evidence type="ECO:0000313" key="7">
    <source>
        <dbReference type="EMBL" id="MFC7391827.1"/>
    </source>
</evidence>
<dbReference type="Proteomes" id="UP001596505">
    <property type="component" value="Unassembled WGS sequence"/>
</dbReference>
<keyword evidence="4 6" id="KW-1133">Transmembrane helix</keyword>
<sequence length="350" mass="36496">MFLLIIAFAISFFFAMNIGASGAAAAMGTAYGGGAIKKRWIAMVLVGIAAMLGAVLGGGAVVKTIGGGIIASSLLSVPIVVIILASACMTLFFANLLGIPLSTSEVTIGSVVGVGIAYHSLFAGKVLFIVTVWLVLPFIAFLIAYVIGKILRKMRPKFHFLSKKPLIRTALIVFLIGAGCYEAFAAGMNNVANAVGPLVGAGLISSNIAVIVGGLFVALGAVALGGKVLETNGKKITKLSLLRGSMVSLTSGTLVIIASIFGLPVPLVQATTMAIFGIGKADNDLKLTKSEIVKRILKVWVISPTSALIISYILVQLFIMNDIYVLIAILSAFIMPVGYMSIMKRKKIKS</sequence>
<dbReference type="PANTHER" id="PTHR11101:SF80">
    <property type="entry name" value="PHOSPHATE TRANSPORTER"/>
    <property type="match status" value="1"/>
</dbReference>
<keyword evidence="8" id="KW-1185">Reference proteome</keyword>
<evidence type="ECO:0000256" key="1">
    <source>
        <dbReference type="ARBA" id="ARBA00004141"/>
    </source>
</evidence>
<name>A0ABW2PR68_9BACL</name>
<keyword evidence="3 6" id="KW-0812">Transmembrane</keyword>
<dbReference type="Pfam" id="PF01384">
    <property type="entry name" value="PHO4"/>
    <property type="match status" value="1"/>
</dbReference>
<evidence type="ECO:0000256" key="5">
    <source>
        <dbReference type="ARBA" id="ARBA00023136"/>
    </source>
</evidence>
<feature type="transmembrane region" description="Helical" evidence="6">
    <location>
        <begin position="126"/>
        <end position="148"/>
    </location>
</feature>
<protein>
    <submittedName>
        <fullName evidence="7">Anion permease</fullName>
    </submittedName>
</protein>
<feature type="transmembrane region" description="Helical" evidence="6">
    <location>
        <begin position="42"/>
        <end position="62"/>
    </location>
</feature>
<dbReference type="EMBL" id="JBHTCO010000002">
    <property type="protein sequence ID" value="MFC7391827.1"/>
    <property type="molecule type" value="Genomic_DNA"/>
</dbReference>
<evidence type="ECO:0000256" key="3">
    <source>
        <dbReference type="ARBA" id="ARBA00022692"/>
    </source>
</evidence>